<dbReference type="InterPro" id="IPR014710">
    <property type="entry name" value="RmlC-like_jellyroll"/>
</dbReference>
<dbReference type="GO" id="GO:0003700">
    <property type="term" value="F:DNA-binding transcription factor activity"/>
    <property type="evidence" value="ECO:0007669"/>
    <property type="project" value="TreeGrafter"/>
</dbReference>
<keyword evidence="2" id="KW-0238">DNA-binding</keyword>
<dbReference type="InterPro" id="IPR050397">
    <property type="entry name" value="Env_Response_Regulators"/>
</dbReference>
<dbReference type="PRINTS" id="PR00103">
    <property type="entry name" value="CAMPKINASE"/>
</dbReference>
<evidence type="ECO:0000313" key="6">
    <source>
        <dbReference type="EMBL" id="QBQ53448.1"/>
    </source>
</evidence>
<dbReference type="GO" id="GO:0003677">
    <property type="term" value="F:DNA binding"/>
    <property type="evidence" value="ECO:0007669"/>
    <property type="project" value="UniProtKB-KW"/>
</dbReference>
<dbReference type="GO" id="GO:0005829">
    <property type="term" value="C:cytosol"/>
    <property type="evidence" value="ECO:0007669"/>
    <property type="project" value="TreeGrafter"/>
</dbReference>
<dbReference type="CDD" id="cd00038">
    <property type="entry name" value="CAP_ED"/>
    <property type="match status" value="1"/>
</dbReference>
<name>A0A4P7BU69_9GAMM</name>
<proteinExistence type="predicted"/>
<dbReference type="SMART" id="SM00100">
    <property type="entry name" value="cNMP"/>
    <property type="match status" value="1"/>
</dbReference>
<dbReference type="InterPro" id="IPR018490">
    <property type="entry name" value="cNMP-bd_dom_sf"/>
</dbReference>
<sequence>MPLNTLSSLEFSPEDLELLCSCGVTRSYPKHTILIHEGDLSDSLYIILNGKVKVYVSDENGKEAILRTQKEGEYFGELALLDERPRSASVMTLEKSRLSVVSKAVFSRCLKEHPDFALKLLCTLTHRIRSLTDSVRNLALLDVYGRVARTLLDLAIEKEGKLVIEERPTHQEIAQRVGASREMVSRIMGDLATGGYIEVTPKTIVIPRNLPSAW</sequence>
<dbReference type="PROSITE" id="PS51063">
    <property type="entry name" value="HTH_CRP_2"/>
    <property type="match status" value="1"/>
</dbReference>
<dbReference type="AlphaFoldDB" id="A0A4P7BU69"/>
<dbReference type="EMBL" id="CP038033">
    <property type="protein sequence ID" value="QBQ53448.1"/>
    <property type="molecule type" value="Genomic_DNA"/>
</dbReference>
<dbReference type="InterPro" id="IPR036388">
    <property type="entry name" value="WH-like_DNA-bd_sf"/>
</dbReference>
<dbReference type="PROSITE" id="PS00889">
    <property type="entry name" value="CNMP_BINDING_2"/>
    <property type="match status" value="1"/>
</dbReference>
<keyword evidence="7" id="KW-1185">Reference proteome</keyword>
<dbReference type="InterPro" id="IPR012318">
    <property type="entry name" value="HTH_CRP"/>
</dbReference>
<dbReference type="OrthoDB" id="6881322at2"/>
<dbReference type="Proteomes" id="UP000294325">
    <property type="component" value="Chromosome"/>
</dbReference>
<dbReference type="Pfam" id="PF13545">
    <property type="entry name" value="HTH_Crp_2"/>
    <property type="match status" value="1"/>
</dbReference>
<accession>A0A4P7BU69</accession>
<dbReference type="Gene3D" id="1.10.10.10">
    <property type="entry name" value="Winged helix-like DNA-binding domain superfamily/Winged helix DNA-binding domain"/>
    <property type="match status" value="1"/>
</dbReference>
<feature type="domain" description="HTH crp-type" evidence="5">
    <location>
        <begin position="141"/>
        <end position="210"/>
    </location>
</feature>
<evidence type="ECO:0000313" key="7">
    <source>
        <dbReference type="Proteomes" id="UP000294325"/>
    </source>
</evidence>
<keyword evidence="1" id="KW-0805">Transcription regulation</keyword>
<feature type="domain" description="Cyclic nucleotide-binding" evidence="4">
    <location>
        <begin position="26"/>
        <end position="127"/>
    </location>
</feature>
<gene>
    <name evidence="6" type="ORF">E3U44_02225</name>
</gene>
<evidence type="ECO:0000256" key="3">
    <source>
        <dbReference type="ARBA" id="ARBA00023163"/>
    </source>
</evidence>
<evidence type="ECO:0000259" key="4">
    <source>
        <dbReference type="PROSITE" id="PS50042"/>
    </source>
</evidence>
<dbReference type="Gene3D" id="2.60.120.10">
    <property type="entry name" value="Jelly Rolls"/>
    <property type="match status" value="1"/>
</dbReference>
<dbReference type="PROSITE" id="PS50042">
    <property type="entry name" value="CNMP_BINDING_3"/>
    <property type="match status" value="1"/>
</dbReference>
<dbReference type="PANTHER" id="PTHR24567:SF74">
    <property type="entry name" value="HTH-TYPE TRANSCRIPTIONAL REGULATOR ARCR"/>
    <property type="match status" value="1"/>
</dbReference>
<dbReference type="InterPro" id="IPR018488">
    <property type="entry name" value="cNMP-bd_CS"/>
</dbReference>
<dbReference type="KEGG" id="nwr:E3U44_02225"/>
<reference evidence="6 7" key="1">
    <citation type="submission" date="2019-03" db="EMBL/GenBank/DDBJ databases">
        <title>The genome sequence of Nitrosococcus wardiae strain D1FHST reveals the archetypal metabolic capacity of ammonia-oxidizing Gammaproteobacteria.</title>
        <authorList>
            <person name="Wang L."/>
            <person name="Lim C.K."/>
            <person name="Hanson T.E."/>
            <person name="Dang H."/>
            <person name="Klotz M.G."/>
        </authorList>
    </citation>
    <scope>NUCLEOTIDE SEQUENCE [LARGE SCALE GENOMIC DNA]</scope>
    <source>
        <strain evidence="6 7">D1FHS</strain>
    </source>
</reference>
<dbReference type="InterPro" id="IPR000595">
    <property type="entry name" value="cNMP-bd_dom"/>
</dbReference>
<keyword evidence="3" id="KW-0804">Transcription</keyword>
<organism evidence="6 7">
    <name type="scientific">Nitrosococcus wardiae</name>
    <dbReference type="NCBI Taxonomy" id="1814290"/>
    <lineage>
        <taxon>Bacteria</taxon>
        <taxon>Pseudomonadati</taxon>
        <taxon>Pseudomonadota</taxon>
        <taxon>Gammaproteobacteria</taxon>
        <taxon>Chromatiales</taxon>
        <taxon>Chromatiaceae</taxon>
        <taxon>Nitrosococcus</taxon>
    </lineage>
</organism>
<dbReference type="InterPro" id="IPR036390">
    <property type="entry name" value="WH_DNA-bd_sf"/>
</dbReference>
<dbReference type="SMART" id="SM00419">
    <property type="entry name" value="HTH_CRP"/>
    <property type="match status" value="1"/>
</dbReference>
<dbReference type="SUPFAM" id="SSF51206">
    <property type="entry name" value="cAMP-binding domain-like"/>
    <property type="match status" value="1"/>
</dbReference>
<evidence type="ECO:0000256" key="2">
    <source>
        <dbReference type="ARBA" id="ARBA00023125"/>
    </source>
</evidence>
<dbReference type="PANTHER" id="PTHR24567">
    <property type="entry name" value="CRP FAMILY TRANSCRIPTIONAL REGULATORY PROTEIN"/>
    <property type="match status" value="1"/>
</dbReference>
<evidence type="ECO:0000259" key="5">
    <source>
        <dbReference type="PROSITE" id="PS51063"/>
    </source>
</evidence>
<evidence type="ECO:0000256" key="1">
    <source>
        <dbReference type="ARBA" id="ARBA00023015"/>
    </source>
</evidence>
<dbReference type="RefSeq" id="WP_134356463.1">
    <property type="nucleotide sequence ID" value="NZ_CP038033.1"/>
</dbReference>
<protein>
    <submittedName>
        <fullName evidence="6">Cyclic nucleotide-binding domain-containing protein</fullName>
    </submittedName>
</protein>
<dbReference type="Pfam" id="PF00027">
    <property type="entry name" value="cNMP_binding"/>
    <property type="match status" value="1"/>
</dbReference>
<dbReference type="SUPFAM" id="SSF46785">
    <property type="entry name" value="Winged helix' DNA-binding domain"/>
    <property type="match status" value="1"/>
</dbReference>